<dbReference type="RefSeq" id="WP_034441656.1">
    <property type="nucleotide sequence ID" value="NZ_JMTK01000001.1"/>
</dbReference>
<evidence type="ECO:0000259" key="7">
    <source>
        <dbReference type="Pfam" id="PF00156"/>
    </source>
</evidence>
<evidence type="ECO:0000313" key="8">
    <source>
        <dbReference type="EMBL" id="KJZ82683.1"/>
    </source>
</evidence>
<evidence type="ECO:0000256" key="3">
    <source>
        <dbReference type="ARBA" id="ARBA00022676"/>
    </source>
</evidence>
<keyword evidence="3 6" id="KW-0328">Glycosyltransferase</keyword>
<dbReference type="Gene3D" id="3.40.50.2020">
    <property type="match status" value="1"/>
</dbReference>
<evidence type="ECO:0000256" key="6">
    <source>
        <dbReference type="HAMAP-Rule" id="MF_01208"/>
    </source>
</evidence>
<dbReference type="CDD" id="cd06223">
    <property type="entry name" value="PRTases_typeI"/>
    <property type="match status" value="1"/>
</dbReference>
<comment type="caution">
    <text evidence="6">Lacks conserved residue(s) required for the propagation of feature annotation.</text>
</comment>
<feature type="binding site" evidence="6">
    <location>
        <position position="137"/>
    </location>
    <ligand>
        <name>orotate</name>
        <dbReference type="ChEBI" id="CHEBI:30839"/>
    </ligand>
</feature>
<keyword evidence="6" id="KW-0460">Magnesium</keyword>
<feature type="domain" description="Phosphoribosyltransferase" evidence="7">
    <location>
        <begin position="71"/>
        <end position="153"/>
    </location>
</feature>
<proteinExistence type="inferred from homology"/>
<gene>
    <name evidence="6" type="primary">pyrE</name>
    <name evidence="8" type="ORF">DJ66_0293</name>
</gene>
<dbReference type="Pfam" id="PF00156">
    <property type="entry name" value="Pribosyltran"/>
    <property type="match status" value="1"/>
</dbReference>
<dbReference type="GO" id="GO:0000287">
    <property type="term" value="F:magnesium ion binding"/>
    <property type="evidence" value="ECO:0007669"/>
    <property type="project" value="UniProtKB-UniRule"/>
</dbReference>
<dbReference type="Proteomes" id="UP000033731">
    <property type="component" value="Unassembled WGS sequence"/>
</dbReference>
<dbReference type="SUPFAM" id="SSF53271">
    <property type="entry name" value="PRTase-like"/>
    <property type="match status" value="1"/>
</dbReference>
<comment type="catalytic activity">
    <reaction evidence="6">
        <text>orotidine 5'-phosphate + diphosphate = orotate + 5-phospho-alpha-D-ribose 1-diphosphate</text>
        <dbReference type="Rhea" id="RHEA:10380"/>
        <dbReference type="ChEBI" id="CHEBI:30839"/>
        <dbReference type="ChEBI" id="CHEBI:33019"/>
        <dbReference type="ChEBI" id="CHEBI:57538"/>
        <dbReference type="ChEBI" id="CHEBI:58017"/>
        <dbReference type="EC" id="2.4.2.10"/>
    </reaction>
</comment>
<evidence type="ECO:0000256" key="5">
    <source>
        <dbReference type="ARBA" id="ARBA00022975"/>
    </source>
</evidence>
<keyword evidence="4 6" id="KW-0808">Transferase</keyword>
<feature type="binding site" description="in other chain" evidence="6">
    <location>
        <begin position="133"/>
        <end position="141"/>
    </location>
    <ligand>
        <name>5-phospho-alpha-D-ribose 1-diphosphate</name>
        <dbReference type="ChEBI" id="CHEBI:58017"/>
        <note>ligand shared between dimeric partners</note>
    </ligand>
</feature>
<dbReference type="NCBIfam" id="NF001729">
    <property type="entry name" value="PRK00455.1-3"/>
    <property type="match status" value="1"/>
</dbReference>
<dbReference type="PANTHER" id="PTHR19278">
    <property type="entry name" value="OROTATE PHOSPHORIBOSYLTRANSFERASE"/>
    <property type="match status" value="1"/>
</dbReference>
<feature type="binding site" evidence="6">
    <location>
        <position position="113"/>
    </location>
    <ligand>
        <name>5-phospho-alpha-D-ribose 1-diphosphate</name>
        <dbReference type="ChEBI" id="CHEBI:58017"/>
        <note>ligand shared between dimeric partners</note>
    </ligand>
</feature>
<dbReference type="InterPro" id="IPR000836">
    <property type="entry name" value="PRTase_dom"/>
</dbReference>
<sequence>MIFSDFPEPKFMAELISKMLFEIKAVNFSPEKPYRLTSGIVSPVYIDCRKLISFARVRSTIMNFATTIVLRNIGFESIDIIAGGETAGIPFAAFLAERLSLPMIYVRKKTKNHGRKSQIEGHIFKGARILIIEDLITLGGSMLDFVQVIRKSGGVVKNGIGLFFYDIFPDITVRLRENDINLHYLATWNDIMKVAINLKIFNQDILDEVQDFLDNPMIWSGKNGGIGKIET</sequence>
<comment type="cofactor">
    <cofactor evidence="6">
        <name>Mg(2+)</name>
        <dbReference type="ChEBI" id="CHEBI:18420"/>
    </cofactor>
</comment>
<protein>
    <recommendedName>
        <fullName evidence="2 6">Orotate phosphoribosyltransferase</fullName>
        <shortName evidence="6">OPRT</shortName>
        <shortName evidence="6">OPRTase</shortName>
        <ecNumber evidence="2 6">2.4.2.10</ecNumber>
    </recommendedName>
</protein>
<dbReference type="GO" id="GO:0044205">
    <property type="term" value="P:'de novo' UMP biosynthetic process"/>
    <property type="evidence" value="ECO:0007669"/>
    <property type="project" value="UniProtKB-UniRule"/>
</dbReference>
<dbReference type="GO" id="GO:0019856">
    <property type="term" value="P:pyrimidine nucleobase biosynthetic process"/>
    <property type="evidence" value="ECO:0007669"/>
    <property type="project" value="TreeGrafter"/>
</dbReference>
<keyword evidence="9" id="KW-1185">Reference proteome</keyword>
<evidence type="ECO:0000256" key="1">
    <source>
        <dbReference type="ARBA" id="ARBA00004889"/>
    </source>
</evidence>
<name>A0A095BFW5_9HYPH</name>
<dbReference type="InterPro" id="IPR029057">
    <property type="entry name" value="PRTase-like"/>
</dbReference>
<comment type="similarity">
    <text evidence="6">Belongs to the purine/pyrimidine phosphoribosyltransferase family. PyrE subfamily.</text>
</comment>
<evidence type="ECO:0000313" key="9">
    <source>
        <dbReference type="Proteomes" id="UP000033731"/>
    </source>
</evidence>
<reference evidence="8 9" key="1">
    <citation type="journal article" date="2015" name="Phytopathology">
        <title>Genomes of Candidatus Liberibacter solanacearum haplotype A from New Zealand and the USA suggest significant genome plasticity in the species.</title>
        <authorList>
            <person name="Thompson S.M."/>
            <person name="Johnson C.P."/>
            <person name="Lu A.Y."/>
            <person name="Frampton R.A."/>
            <person name="Sullivan K.L."/>
            <person name="Fiers M.W."/>
            <person name="Crowhurst R.N."/>
            <person name="Pitman A.R."/>
            <person name="Scott I."/>
            <person name="Gudmestad N.C."/>
            <person name="Smith G.R."/>
        </authorList>
    </citation>
    <scope>NUCLEOTIDE SEQUENCE [LARGE SCALE GENOMIC DNA]</scope>
    <source>
        <strain evidence="8 9">LsoNZ1</strain>
    </source>
</reference>
<comment type="function">
    <text evidence="6">Catalyzes the transfer of a ribosyl phosphate group from 5-phosphoribose 1-diphosphate to orotate, leading to the formation of orotidine monophosphate (OMP).</text>
</comment>
<dbReference type="AlphaFoldDB" id="A0A095BFW5"/>
<evidence type="ECO:0000256" key="2">
    <source>
        <dbReference type="ARBA" id="ARBA00011971"/>
    </source>
</evidence>
<keyword evidence="5 6" id="KW-0665">Pyrimidine biosynthesis</keyword>
<dbReference type="EC" id="2.4.2.10" evidence="2 6"/>
<dbReference type="UniPathway" id="UPA00070">
    <property type="reaction ID" value="UER00119"/>
</dbReference>
<dbReference type="HAMAP" id="MF_01208">
    <property type="entry name" value="PyrE"/>
    <property type="match status" value="1"/>
</dbReference>
<dbReference type="EMBL" id="JMTK01000001">
    <property type="protein sequence ID" value="KJZ82683.1"/>
    <property type="molecule type" value="Genomic_DNA"/>
</dbReference>
<dbReference type="InterPro" id="IPR023031">
    <property type="entry name" value="OPRT"/>
</dbReference>
<comment type="caution">
    <text evidence="8">The sequence shown here is derived from an EMBL/GenBank/DDBJ whole genome shotgun (WGS) entry which is preliminary data.</text>
</comment>
<comment type="pathway">
    <text evidence="1 6">Pyrimidine metabolism; UMP biosynthesis via de novo pathway; UMP from orotate: step 1/2.</text>
</comment>
<dbReference type="PANTHER" id="PTHR19278:SF9">
    <property type="entry name" value="URIDINE 5'-MONOPHOSPHATE SYNTHASE"/>
    <property type="match status" value="1"/>
</dbReference>
<feature type="binding site" evidence="6">
    <location>
        <position position="107"/>
    </location>
    <ligand>
        <name>5-phospho-alpha-D-ribose 1-diphosphate</name>
        <dbReference type="ChEBI" id="CHEBI:58017"/>
        <note>ligand shared between dimeric partners</note>
    </ligand>
</feature>
<dbReference type="GO" id="GO:0004588">
    <property type="term" value="F:orotate phosphoribosyltransferase activity"/>
    <property type="evidence" value="ECO:0007669"/>
    <property type="project" value="UniProtKB-UniRule"/>
</dbReference>
<comment type="subunit">
    <text evidence="6">Homodimer.</text>
</comment>
<dbReference type="PATRIC" id="fig|556287.8.peg.277"/>
<organism evidence="8 9">
    <name type="scientific">Candidatus Liberibacter solanacearum</name>
    <dbReference type="NCBI Taxonomy" id="556287"/>
    <lineage>
        <taxon>Bacteria</taxon>
        <taxon>Pseudomonadati</taxon>
        <taxon>Pseudomonadota</taxon>
        <taxon>Alphaproteobacteria</taxon>
        <taxon>Hyphomicrobiales</taxon>
        <taxon>Rhizobiaceae</taxon>
        <taxon>Liberibacter</taxon>
    </lineage>
</organism>
<evidence type="ECO:0000256" key="4">
    <source>
        <dbReference type="ARBA" id="ARBA00022679"/>
    </source>
</evidence>
<feature type="binding site" evidence="6">
    <location>
        <position position="111"/>
    </location>
    <ligand>
        <name>5-phospho-alpha-D-ribose 1-diphosphate</name>
        <dbReference type="ChEBI" id="CHEBI:58017"/>
        <note>ligand shared between dimeric partners</note>
    </ligand>
</feature>
<accession>A0A095BFW5</accession>
<feature type="binding site" description="in other chain" evidence="6">
    <location>
        <position position="108"/>
    </location>
    <ligand>
        <name>5-phospho-alpha-D-ribose 1-diphosphate</name>
        <dbReference type="ChEBI" id="CHEBI:58017"/>
        <note>ligand shared between dimeric partners</note>
    </ligand>
</feature>